<feature type="region of interest" description="Disordered" evidence="1">
    <location>
        <begin position="1"/>
        <end position="23"/>
    </location>
</feature>
<proteinExistence type="predicted"/>
<organism evidence="2 3">
    <name type="scientific">Phytophthora rubi</name>
    <dbReference type="NCBI Taxonomy" id="129364"/>
    <lineage>
        <taxon>Eukaryota</taxon>
        <taxon>Sar</taxon>
        <taxon>Stramenopiles</taxon>
        <taxon>Oomycota</taxon>
        <taxon>Peronosporomycetes</taxon>
        <taxon>Peronosporales</taxon>
        <taxon>Peronosporaceae</taxon>
        <taxon>Phytophthora</taxon>
    </lineage>
</organism>
<reference evidence="2 3" key="1">
    <citation type="submission" date="2018-09" db="EMBL/GenBank/DDBJ databases">
        <title>Genomic investigation of the strawberry pathogen Phytophthora fragariae indicates pathogenicity is determined by transcriptional variation in three key races.</title>
        <authorList>
            <person name="Adams T.M."/>
            <person name="Armitage A.D."/>
            <person name="Sobczyk M.K."/>
            <person name="Bates H.J."/>
            <person name="Dunwell J.M."/>
            <person name="Nellist C.F."/>
            <person name="Harrison R.J."/>
        </authorList>
    </citation>
    <scope>NUCLEOTIDE SEQUENCE [LARGE SCALE GENOMIC DNA]</scope>
    <source>
        <strain evidence="2 3">SCRP324</strain>
    </source>
</reference>
<evidence type="ECO:0000313" key="2">
    <source>
        <dbReference type="EMBL" id="KAE8961894.1"/>
    </source>
</evidence>
<dbReference type="EMBL" id="QXFU01006141">
    <property type="protein sequence ID" value="KAE8961894.1"/>
    <property type="molecule type" value="Genomic_DNA"/>
</dbReference>
<dbReference type="Proteomes" id="UP000435112">
    <property type="component" value="Unassembled WGS sequence"/>
</dbReference>
<gene>
    <name evidence="2" type="ORF">PR002_g29763</name>
</gene>
<protein>
    <submittedName>
        <fullName evidence="2">Uncharacterized protein</fullName>
    </submittedName>
</protein>
<dbReference type="OrthoDB" id="136758at2759"/>
<sequence length="34" mass="3561">MLTDSTGATVPYPDAQAGLLGPHLQPHICGDEVR</sequence>
<accession>A0A6A3GY27</accession>
<evidence type="ECO:0000256" key="1">
    <source>
        <dbReference type="SAM" id="MobiDB-lite"/>
    </source>
</evidence>
<dbReference type="AlphaFoldDB" id="A0A6A3GY27"/>
<evidence type="ECO:0000313" key="3">
    <source>
        <dbReference type="Proteomes" id="UP000435112"/>
    </source>
</evidence>
<comment type="caution">
    <text evidence="2">The sequence shown here is derived from an EMBL/GenBank/DDBJ whole genome shotgun (WGS) entry which is preliminary data.</text>
</comment>
<name>A0A6A3GY27_9STRA</name>